<name>B4FXP7_MAIZE</name>
<dbReference type="PANTHER" id="PTHR45657">
    <property type="entry name" value="CRAL-TRIO DOMAIN-CONTAINING PROTEIN YKL091C-RELATED"/>
    <property type="match status" value="1"/>
</dbReference>
<feature type="region of interest" description="Disordered" evidence="1">
    <location>
        <begin position="1"/>
        <end position="23"/>
    </location>
</feature>
<protein>
    <recommendedName>
        <fullName evidence="3">Phosphatidylinositol/phosphatidylcholine transfer protein SFH8</fullName>
    </recommendedName>
</protein>
<proteinExistence type="evidence at transcript level"/>
<evidence type="ECO:0000313" key="2">
    <source>
        <dbReference type="EMBL" id="ACF86890.1"/>
    </source>
</evidence>
<dbReference type="AlphaFoldDB" id="B4FXP7"/>
<feature type="compositionally biased region" description="Polar residues" evidence="1">
    <location>
        <begin position="1"/>
        <end position="11"/>
    </location>
</feature>
<accession>B4FXP7</accession>
<reference evidence="2" key="1">
    <citation type="journal article" date="2009" name="PLoS Genet.">
        <title>Sequencing, mapping, and analysis of 27,455 maize full-length cDNAs.</title>
        <authorList>
            <person name="Soderlund C."/>
            <person name="Descour A."/>
            <person name="Kudrna D."/>
            <person name="Bomhoff M."/>
            <person name="Boyd L."/>
            <person name="Currie J."/>
            <person name="Angelova A."/>
            <person name="Collura K."/>
            <person name="Wissotski M."/>
            <person name="Ashley E."/>
            <person name="Morrow D."/>
            <person name="Fernandes J."/>
            <person name="Walbot V."/>
            <person name="Yu Y."/>
        </authorList>
    </citation>
    <scope>NUCLEOTIDE SEQUENCE</scope>
    <source>
        <strain evidence="2">B73</strain>
    </source>
</reference>
<evidence type="ECO:0000256" key="1">
    <source>
        <dbReference type="SAM" id="MobiDB-lite"/>
    </source>
</evidence>
<sequence length="248" mass="28094">MRGSDTSTAESGSEADDAISPKALRSYIQHPKLTPVREEVKIVRATSFSTRLPEYDVPVVDKAVDATWRREQPRKIPFMPQDSSVKTMSRPSDSSWDKIVATLMACLMAIVMLVRSVKDLVTRRLPYKGGSEEIHSTLYPDPIQKEEFRPPSPIPGFAEADLFAVVLQRLGELEEKVQMLQEKPSEMPCEKEELLNAAVRRVDALEAELIVTKKALHEALIRQEELLAYIDRKEIAKAQRKKKAMLCY</sequence>
<organism evidence="2">
    <name type="scientific">Zea mays</name>
    <name type="common">Maize</name>
    <dbReference type="NCBI Taxonomy" id="4577"/>
    <lineage>
        <taxon>Eukaryota</taxon>
        <taxon>Viridiplantae</taxon>
        <taxon>Streptophyta</taxon>
        <taxon>Embryophyta</taxon>
        <taxon>Tracheophyta</taxon>
        <taxon>Spermatophyta</taxon>
        <taxon>Magnoliopsida</taxon>
        <taxon>Liliopsida</taxon>
        <taxon>Poales</taxon>
        <taxon>Poaceae</taxon>
        <taxon>PACMAD clade</taxon>
        <taxon>Panicoideae</taxon>
        <taxon>Andropogonodae</taxon>
        <taxon>Andropogoneae</taxon>
        <taxon>Tripsacinae</taxon>
        <taxon>Zea</taxon>
    </lineage>
</organism>
<dbReference type="PANTHER" id="PTHR45657:SF5">
    <property type="entry name" value="PHOSPHATIDYLINOSITOL_PHOSPHATIDYLCHOLINE TRANSFER PROTEIN SFH6"/>
    <property type="match status" value="1"/>
</dbReference>
<dbReference type="EMBL" id="BT041885">
    <property type="protein sequence ID" value="ACF86890.1"/>
    <property type="molecule type" value="mRNA"/>
</dbReference>
<dbReference type="InterPro" id="IPR051026">
    <property type="entry name" value="PI/PC_transfer"/>
</dbReference>
<evidence type="ECO:0008006" key="3">
    <source>
        <dbReference type="Google" id="ProtNLM"/>
    </source>
</evidence>